<sequence>MPRCEDQASLKGFGPCHDRYPPEFRFRAVALVRAGKLITTAAIEFAISAAALHKWVRQDQVERGERAGLTTTE</sequence>
<dbReference type="InterPro" id="IPR036388">
    <property type="entry name" value="WH-like_DNA-bd_sf"/>
</dbReference>
<proteinExistence type="predicted"/>
<dbReference type="Gene3D" id="1.10.10.10">
    <property type="entry name" value="Winged helix-like DNA-binding domain superfamily/Winged helix DNA-binding domain"/>
    <property type="match status" value="1"/>
</dbReference>
<evidence type="ECO:0000313" key="2">
    <source>
        <dbReference type="Proteomes" id="UP000325576"/>
    </source>
</evidence>
<dbReference type="RefSeq" id="WP_428691097.1">
    <property type="nucleotide sequence ID" value="NZ_JBNQFS010000001.1"/>
</dbReference>
<dbReference type="InterPro" id="IPR009057">
    <property type="entry name" value="Homeodomain-like_sf"/>
</dbReference>
<name>A0A5N5E3T2_RHOER</name>
<reference evidence="1 2" key="1">
    <citation type="journal article" date="2017" name="Poromechanics V (2013)">
        <title>Genomic Characterization of the Arsenic-Tolerant Actinobacterium, &lt;i&gt;Rhodococcus erythropolis&lt;/i&gt; S43.</title>
        <authorList>
            <person name="Retamal-Morales G."/>
            <person name="Mehnert M."/>
            <person name="Schwabe R."/>
            <person name="Tischler D."/>
            <person name="Schloemann M."/>
            <person name="Levican G.J."/>
        </authorList>
    </citation>
    <scope>NUCLEOTIDE SEQUENCE [LARGE SCALE GENOMIC DNA]</scope>
    <source>
        <strain evidence="1 2">S43</strain>
    </source>
</reference>
<dbReference type="Proteomes" id="UP000325576">
    <property type="component" value="Unassembled WGS sequence"/>
</dbReference>
<dbReference type="GO" id="GO:0004803">
    <property type="term" value="F:transposase activity"/>
    <property type="evidence" value="ECO:0007669"/>
    <property type="project" value="InterPro"/>
</dbReference>
<evidence type="ECO:0000313" key="1">
    <source>
        <dbReference type="EMBL" id="KAB2584836.1"/>
    </source>
</evidence>
<dbReference type="GO" id="GO:0003677">
    <property type="term" value="F:DNA binding"/>
    <property type="evidence" value="ECO:0007669"/>
    <property type="project" value="InterPro"/>
</dbReference>
<protein>
    <recommendedName>
        <fullName evidence="3">Transposase</fullName>
    </recommendedName>
</protein>
<organism evidence="1 2">
    <name type="scientific">Rhodococcus erythropolis</name>
    <name type="common">Arthrobacter picolinophilus</name>
    <dbReference type="NCBI Taxonomy" id="1833"/>
    <lineage>
        <taxon>Bacteria</taxon>
        <taxon>Bacillati</taxon>
        <taxon>Actinomycetota</taxon>
        <taxon>Actinomycetes</taxon>
        <taxon>Mycobacteriales</taxon>
        <taxon>Nocardiaceae</taxon>
        <taxon>Rhodococcus</taxon>
        <taxon>Rhodococcus erythropolis group</taxon>
    </lineage>
</organism>
<gene>
    <name evidence="1" type="ORF">BS297_13525</name>
</gene>
<dbReference type="EMBL" id="MRBO01000398">
    <property type="protein sequence ID" value="KAB2584836.1"/>
    <property type="molecule type" value="Genomic_DNA"/>
</dbReference>
<accession>A0A5N5E3T2</accession>
<dbReference type="InterPro" id="IPR002514">
    <property type="entry name" value="Transposase_8"/>
</dbReference>
<dbReference type="AlphaFoldDB" id="A0A5N5E3T2"/>
<dbReference type="Pfam" id="PF01527">
    <property type="entry name" value="HTH_Tnp_1"/>
    <property type="match status" value="1"/>
</dbReference>
<evidence type="ECO:0008006" key="3">
    <source>
        <dbReference type="Google" id="ProtNLM"/>
    </source>
</evidence>
<dbReference type="SUPFAM" id="SSF46689">
    <property type="entry name" value="Homeodomain-like"/>
    <property type="match status" value="1"/>
</dbReference>
<comment type="caution">
    <text evidence="1">The sequence shown here is derived from an EMBL/GenBank/DDBJ whole genome shotgun (WGS) entry which is preliminary data.</text>
</comment>
<dbReference type="GO" id="GO:0006313">
    <property type="term" value="P:DNA transposition"/>
    <property type="evidence" value="ECO:0007669"/>
    <property type="project" value="InterPro"/>
</dbReference>